<keyword evidence="6" id="KW-0698">rRNA processing</keyword>
<name>A0A7D9L738_PARCT</name>
<evidence type="ECO:0000259" key="11">
    <source>
        <dbReference type="Pfam" id="PF01138"/>
    </source>
</evidence>
<dbReference type="InterPro" id="IPR050590">
    <property type="entry name" value="Exosome_comp_Rrp42_subfam"/>
</dbReference>
<reference evidence="13" key="1">
    <citation type="submission" date="2020-04" db="EMBL/GenBank/DDBJ databases">
        <authorList>
            <person name="Alioto T."/>
            <person name="Alioto T."/>
            <person name="Gomez Garrido J."/>
        </authorList>
    </citation>
    <scope>NUCLEOTIDE SEQUENCE</scope>
    <source>
        <strain evidence="13">A484AB</strain>
    </source>
</reference>
<keyword evidence="7" id="KW-0271">Exosome</keyword>
<dbReference type="InterPro" id="IPR001247">
    <property type="entry name" value="ExoRNase_PH_dom1"/>
</dbReference>
<dbReference type="SUPFAM" id="SSF55666">
    <property type="entry name" value="Ribonuclease PH domain 2-like"/>
    <property type="match status" value="1"/>
</dbReference>
<dbReference type="AlphaFoldDB" id="A0A7D9L738"/>
<dbReference type="GO" id="GO:0016075">
    <property type="term" value="P:rRNA catabolic process"/>
    <property type="evidence" value="ECO:0007669"/>
    <property type="project" value="TreeGrafter"/>
</dbReference>
<evidence type="ECO:0000256" key="8">
    <source>
        <dbReference type="ARBA" id="ARBA00022884"/>
    </source>
</evidence>
<evidence type="ECO:0000256" key="10">
    <source>
        <dbReference type="ARBA" id="ARBA00032660"/>
    </source>
</evidence>
<comment type="subcellular location">
    <subcellularLocation>
        <location evidence="1">Cytoplasm</location>
    </subcellularLocation>
    <subcellularLocation>
        <location evidence="2">Nucleus</location>
        <location evidence="2">Nucleolus</location>
    </subcellularLocation>
</comment>
<comment type="caution">
    <text evidence="13">The sequence shown here is derived from an EMBL/GenBank/DDBJ whole genome shotgun (WGS) entry which is preliminary data.</text>
</comment>
<dbReference type="GO" id="GO:0071028">
    <property type="term" value="P:nuclear mRNA surveillance"/>
    <property type="evidence" value="ECO:0007669"/>
    <property type="project" value="TreeGrafter"/>
</dbReference>
<dbReference type="Pfam" id="PF01138">
    <property type="entry name" value="RNase_PH"/>
    <property type="match status" value="1"/>
</dbReference>
<proteinExistence type="inferred from homology"/>
<dbReference type="GO" id="GO:0000467">
    <property type="term" value="P:exonucleolytic trimming to generate mature 3'-end of 5.8S rRNA from tricistronic rRNA transcript (SSU-rRNA, 5.8S rRNA, LSU-rRNA)"/>
    <property type="evidence" value="ECO:0007669"/>
    <property type="project" value="TreeGrafter"/>
</dbReference>
<dbReference type="GO" id="GO:0034476">
    <property type="term" value="P:U5 snRNA 3'-end processing"/>
    <property type="evidence" value="ECO:0007669"/>
    <property type="project" value="TreeGrafter"/>
</dbReference>
<organism evidence="13 14">
    <name type="scientific">Paramuricea clavata</name>
    <name type="common">Red gorgonian</name>
    <name type="synonym">Violescent sea-whip</name>
    <dbReference type="NCBI Taxonomy" id="317549"/>
    <lineage>
        <taxon>Eukaryota</taxon>
        <taxon>Metazoa</taxon>
        <taxon>Cnidaria</taxon>
        <taxon>Anthozoa</taxon>
        <taxon>Octocorallia</taxon>
        <taxon>Malacalcyonacea</taxon>
        <taxon>Plexauridae</taxon>
        <taxon>Paramuricea</taxon>
    </lineage>
</organism>
<evidence type="ECO:0000256" key="3">
    <source>
        <dbReference type="ARBA" id="ARBA00006678"/>
    </source>
</evidence>
<keyword evidence="8" id="KW-0694">RNA-binding</keyword>
<dbReference type="GO" id="GO:0000176">
    <property type="term" value="C:nuclear exosome (RNase complex)"/>
    <property type="evidence" value="ECO:0007669"/>
    <property type="project" value="TreeGrafter"/>
</dbReference>
<evidence type="ECO:0000256" key="5">
    <source>
        <dbReference type="ARBA" id="ARBA00022490"/>
    </source>
</evidence>
<dbReference type="GO" id="GO:0071038">
    <property type="term" value="P:TRAMP-dependent tRNA surveillance pathway"/>
    <property type="evidence" value="ECO:0007669"/>
    <property type="project" value="TreeGrafter"/>
</dbReference>
<evidence type="ECO:0000256" key="1">
    <source>
        <dbReference type="ARBA" id="ARBA00004496"/>
    </source>
</evidence>
<gene>
    <name evidence="13" type="ORF">PACLA_8A072350</name>
</gene>
<sequence length="289" mass="32323">MKNSKVVISSCEKDFILSCVRSGKRMDRRHTYDYRKLQISFGVDRGHCEVQLGKTRVLAQVSSEVVCPPPNRPSEGQLFFNLELSPMASPAYETGRLSEHTVELNRLLERVYKQSQCIDVESLCIVTGEKVWSIRVDVTVLDDGGNIIDCASIATITALSHFRRPDVSVSGEDVTIYSIEERDPVPLSVHHIPIYVTFAFYDNGALLLVDPTDREESVMDGQMMIAMNVDREICAVQMNGGLSLEADQVLRCSQISAVKVADITELIHKALRVDAEARWEHEIKTYCGG</sequence>
<dbReference type="PANTHER" id="PTHR11097">
    <property type="entry name" value="EXOSOME COMPLEX EXONUCLEASE RIBOSOMAL RNA PROCESSING PROTEIN"/>
    <property type="match status" value="1"/>
</dbReference>
<accession>A0A7D9L738</accession>
<dbReference type="InterPro" id="IPR033100">
    <property type="entry name" value="Rrp45"/>
</dbReference>
<dbReference type="CDD" id="cd11368">
    <property type="entry name" value="RNase_PH_RRP45"/>
    <property type="match status" value="1"/>
</dbReference>
<dbReference type="GO" id="GO:0034475">
    <property type="term" value="P:U4 snRNA 3'-end processing"/>
    <property type="evidence" value="ECO:0007669"/>
    <property type="project" value="TreeGrafter"/>
</dbReference>
<dbReference type="Pfam" id="PF03725">
    <property type="entry name" value="RNase_PH_C"/>
    <property type="match status" value="1"/>
</dbReference>
<dbReference type="GO" id="GO:0035925">
    <property type="term" value="F:mRNA 3'-UTR AU-rich region binding"/>
    <property type="evidence" value="ECO:0007669"/>
    <property type="project" value="TreeGrafter"/>
</dbReference>
<dbReference type="FunFam" id="3.30.230.70:FF:000005">
    <property type="entry name" value="Exosome complex component RRP45"/>
    <property type="match status" value="1"/>
</dbReference>
<comment type="similarity">
    <text evidence="3">Belongs to the RNase PH family.</text>
</comment>
<keyword evidence="14" id="KW-1185">Reference proteome</keyword>
<evidence type="ECO:0000256" key="6">
    <source>
        <dbReference type="ARBA" id="ARBA00022552"/>
    </source>
</evidence>
<dbReference type="InterPro" id="IPR020568">
    <property type="entry name" value="Ribosomal_Su5_D2-typ_SF"/>
</dbReference>
<dbReference type="InterPro" id="IPR027408">
    <property type="entry name" value="PNPase/RNase_PH_dom_sf"/>
</dbReference>
<feature type="domain" description="Exoribonuclease phosphorolytic" evidence="12">
    <location>
        <begin position="191"/>
        <end position="255"/>
    </location>
</feature>
<dbReference type="OrthoDB" id="10264038at2759"/>
<dbReference type="Proteomes" id="UP001152795">
    <property type="component" value="Unassembled WGS sequence"/>
</dbReference>
<keyword evidence="9" id="KW-0539">Nucleus</keyword>
<evidence type="ECO:0000313" key="13">
    <source>
        <dbReference type="EMBL" id="CAB4026743.1"/>
    </source>
</evidence>
<protein>
    <recommendedName>
        <fullName evidence="4">Exosome complex component RRP45</fullName>
    </recommendedName>
    <alternativeName>
        <fullName evidence="10">Exosome component 9</fullName>
    </alternativeName>
</protein>
<evidence type="ECO:0000259" key="12">
    <source>
        <dbReference type="Pfam" id="PF03725"/>
    </source>
</evidence>
<evidence type="ECO:0000256" key="4">
    <source>
        <dbReference type="ARBA" id="ARBA00019572"/>
    </source>
</evidence>
<evidence type="ECO:0000256" key="9">
    <source>
        <dbReference type="ARBA" id="ARBA00023242"/>
    </source>
</evidence>
<feature type="domain" description="Exoribonuclease phosphorolytic" evidence="11">
    <location>
        <begin position="34"/>
        <end position="165"/>
    </location>
</feature>
<dbReference type="InterPro" id="IPR015847">
    <property type="entry name" value="ExoRNase_PH_dom2"/>
</dbReference>
<evidence type="ECO:0000256" key="7">
    <source>
        <dbReference type="ARBA" id="ARBA00022835"/>
    </source>
</evidence>
<dbReference type="Gene3D" id="3.30.230.70">
    <property type="entry name" value="GHMP Kinase, N-terminal domain"/>
    <property type="match status" value="1"/>
</dbReference>
<dbReference type="GO" id="GO:0005730">
    <property type="term" value="C:nucleolus"/>
    <property type="evidence" value="ECO:0007669"/>
    <property type="project" value="UniProtKB-SubCell"/>
</dbReference>
<dbReference type="GO" id="GO:0034473">
    <property type="term" value="P:U1 snRNA 3'-end processing"/>
    <property type="evidence" value="ECO:0007669"/>
    <property type="project" value="TreeGrafter"/>
</dbReference>
<dbReference type="GO" id="GO:0000177">
    <property type="term" value="C:cytoplasmic exosome (RNase complex)"/>
    <property type="evidence" value="ECO:0007669"/>
    <property type="project" value="TreeGrafter"/>
</dbReference>
<dbReference type="SUPFAM" id="SSF54211">
    <property type="entry name" value="Ribosomal protein S5 domain 2-like"/>
    <property type="match status" value="1"/>
</dbReference>
<dbReference type="GO" id="GO:0071035">
    <property type="term" value="P:nuclear polyadenylation-dependent rRNA catabolic process"/>
    <property type="evidence" value="ECO:0007669"/>
    <property type="project" value="TreeGrafter"/>
</dbReference>
<dbReference type="EMBL" id="CACRXK020014379">
    <property type="protein sequence ID" value="CAB4026743.1"/>
    <property type="molecule type" value="Genomic_DNA"/>
</dbReference>
<evidence type="ECO:0000313" key="14">
    <source>
        <dbReference type="Proteomes" id="UP001152795"/>
    </source>
</evidence>
<dbReference type="PANTHER" id="PTHR11097:SF14">
    <property type="entry name" value="EXOSOME COMPLEX COMPONENT RRP45"/>
    <property type="match status" value="1"/>
</dbReference>
<evidence type="ECO:0000256" key="2">
    <source>
        <dbReference type="ARBA" id="ARBA00004604"/>
    </source>
</evidence>
<dbReference type="InterPro" id="IPR036345">
    <property type="entry name" value="ExoRNase_PH_dom2_sf"/>
</dbReference>
<keyword evidence="5" id="KW-0963">Cytoplasm</keyword>